<evidence type="ECO:0000256" key="7">
    <source>
        <dbReference type="ARBA" id="ARBA00019373"/>
    </source>
</evidence>
<name>A0A174AWL3_9FIRM</name>
<dbReference type="GO" id="GO:0016024">
    <property type="term" value="P:CDP-diacylglycerol biosynthetic process"/>
    <property type="evidence" value="ECO:0007669"/>
    <property type="project" value="TreeGrafter"/>
</dbReference>
<feature type="transmembrane region" description="Helical" evidence="24">
    <location>
        <begin position="6"/>
        <end position="39"/>
    </location>
</feature>
<evidence type="ECO:0000256" key="16">
    <source>
        <dbReference type="ARBA" id="ARBA00023209"/>
    </source>
</evidence>
<evidence type="ECO:0000256" key="12">
    <source>
        <dbReference type="ARBA" id="ARBA00022695"/>
    </source>
</evidence>
<evidence type="ECO:0000256" key="15">
    <source>
        <dbReference type="ARBA" id="ARBA00023136"/>
    </source>
</evidence>
<evidence type="ECO:0000256" key="17">
    <source>
        <dbReference type="ARBA" id="ARBA00023264"/>
    </source>
</evidence>
<dbReference type="GO" id="GO:0005886">
    <property type="term" value="C:plasma membrane"/>
    <property type="evidence" value="ECO:0007669"/>
    <property type="project" value="UniProtKB-SubCell"/>
</dbReference>
<dbReference type="STRING" id="187979.ERS852385_01683"/>
<keyword evidence="26" id="KW-1185">Reference proteome</keyword>
<dbReference type="Proteomes" id="UP000095546">
    <property type="component" value="Unassembled WGS sequence"/>
</dbReference>
<comment type="similarity">
    <text evidence="5">Belongs to the CDS family.</text>
</comment>
<keyword evidence="12 25" id="KW-0548">Nucleotidyltransferase</keyword>
<keyword evidence="11 24" id="KW-0812">Transmembrane</keyword>
<feature type="transmembrane region" description="Helical" evidence="24">
    <location>
        <begin position="257"/>
        <end position="275"/>
    </location>
</feature>
<evidence type="ECO:0000256" key="20">
    <source>
        <dbReference type="ARBA" id="ARBA00032253"/>
    </source>
</evidence>
<keyword evidence="17" id="KW-1208">Phospholipid metabolism</keyword>
<evidence type="ECO:0000313" key="26">
    <source>
        <dbReference type="Proteomes" id="UP000095546"/>
    </source>
</evidence>
<protein>
    <recommendedName>
        <fullName evidence="7">Phosphatidate cytidylyltransferase</fullName>
        <ecNumber evidence="6">2.7.7.41</ecNumber>
    </recommendedName>
    <alternativeName>
        <fullName evidence="20">CDP-DAG synthase</fullName>
    </alternativeName>
    <alternativeName>
        <fullName evidence="22">CDP-DG synthase</fullName>
    </alternativeName>
    <alternativeName>
        <fullName evidence="18">CDP-diacylglycerol synthase</fullName>
    </alternativeName>
    <alternativeName>
        <fullName evidence="21">CDP-diglyceride pyrophosphorylase</fullName>
    </alternativeName>
    <alternativeName>
        <fullName evidence="23">CDP-diglyceride synthase</fullName>
    </alternativeName>
    <alternativeName>
        <fullName evidence="19">CTP:phosphatidate cytidylyltransferase</fullName>
    </alternativeName>
</protein>
<dbReference type="Pfam" id="PF01148">
    <property type="entry name" value="CTP_transf_1"/>
    <property type="match status" value="1"/>
</dbReference>
<comment type="pathway">
    <text evidence="4">Lipid metabolism.</text>
</comment>
<evidence type="ECO:0000256" key="3">
    <source>
        <dbReference type="ARBA" id="ARBA00005119"/>
    </source>
</evidence>
<sequence length="276" mass="29526">MFTRIITGVVGIALAAFVIQTGGALFAGFALVLSVLAWFEYARAFHRKGNNLTFLTGILGLILLWGCAWLGNAEESMAVTTGIVLIVLLESVLLHGRVSFVDACTSVAGILYLGLPFAHMVMLRYLYPEQHLMTSLGSFEFGCAMIWVMFIGTWASDTFAYFTGSAIGRHKLCPTISPNKTVEGFLGSVIGTTAAVAGLGAFFSLPIVEMAVLGFCISLLATLGDLVESVAKRYTGIKDSGNIIPGHGGVWDRFDSVLFTAPLVYYFVLIAGLGLK</sequence>
<dbReference type="PANTHER" id="PTHR46382:SF1">
    <property type="entry name" value="PHOSPHATIDATE CYTIDYLYLTRANSFERASE"/>
    <property type="match status" value="1"/>
</dbReference>
<dbReference type="GeneID" id="83710642"/>
<dbReference type="RefSeq" id="WP_036378262.1">
    <property type="nucleotide sequence ID" value="NZ_CABIWZ010000013.1"/>
</dbReference>
<comment type="subcellular location">
    <subcellularLocation>
        <location evidence="2">Cell membrane</location>
        <topology evidence="2">Multi-pass membrane protein</topology>
    </subcellularLocation>
</comment>
<evidence type="ECO:0000256" key="5">
    <source>
        <dbReference type="ARBA" id="ARBA00010185"/>
    </source>
</evidence>
<evidence type="ECO:0000256" key="23">
    <source>
        <dbReference type="ARBA" id="ARBA00033406"/>
    </source>
</evidence>
<dbReference type="OrthoDB" id="9799199at2"/>
<reference evidence="25 26" key="1">
    <citation type="submission" date="2015-09" db="EMBL/GenBank/DDBJ databases">
        <authorList>
            <consortium name="Pathogen Informatics"/>
        </authorList>
    </citation>
    <scope>NUCLEOTIDE SEQUENCE [LARGE SCALE GENOMIC DNA]</scope>
    <source>
        <strain evidence="25 26">2789STDY5608828</strain>
    </source>
</reference>
<evidence type="ECO:0000256" key="8">
    <source>
        <dbReference type="ARBA" id="ARBA00022475"/>
    </source>
</evidence>
<evidence type="ECO:0000256" key="10">
    <source>
        <dbReference type="ARBA" id="ARBA00022679"/>
    </source>
</evidence>
<feature type="transmembrane region" description="Helical" evidence="24">
    <location>
        <begin position="184"/>
        <end position="205"/>
    </location>
</feature>
<keyword evidence="16" id="KW-0594">Phospholipid biosynthesis</keyword>
<keyword evidence="15 24" id="KW-0472">Membrane</keyword>
<evidence type="ECO:0000256" key="19">
    <source>
        <dbReference type="ARBA" id="ARBA00031825"/>
    </source>
</evidence>
<dbReference type="GO" id="GO:0004605">
    <property type="term" value="F:phosphatidate cytidylyltransferase activity"/>
    <property type="evidence" value="ECO:0007669"/>
    <property type="project" value="UniProtKB-EC"/>
</dbReference>
<keyword evidence="14" id="KW-0443">Lipid metabolism</keyword>
<evidence type="ECO:0000256" key="14">
    <source>
        <dbReference type="ARBA" id="ARBA00023098"/>
    </source>
</evidence>
<dbReference type="EC" id="2.7.7.41" evidence="6"/>
<gene>
    <name evidence="25" type="primary">cdsA</name>
    <name evidence="25" type="ORF">ERS852385_01683</name>
</gene>
<keyword evidence="9" id="KW-0444">Lipid biosynthesis</keyword>
<dbReference type="eggNOG" id="COG4589">
    <property type="taxonomic scope" value="Bacteria"/>
</dbReference>
<keyword evidence="13 24" id="KW-1133">Transmembrane helix</keyword>
<feature type="transmembrane region" description="Helical" evidence="24">
    <location>
        <begin position="77"/>
        <end position="95"/>
    </location>
</feature>
<keyword evidence="10 25" id="KW-0808">Transferase</keyword>
<evidence type="ECO:0000256" key="9">
    <source>
        <dbReference type="ARBA" id="ARBA00022516"/>
    </source>
</evidence>
<proteinExistence type="inferred from homology"/>
<dbReference type="EMBL" id="CYYU01000013">
    <property type="protein sequence ID" value="CUN91846.1"/>
    <property type="molecule type" value="Genomic_DNA"/>
</dbReference>
<dbReference type="AlphaFoldDB" id="A0A174AWL3"/>
<evidence type="ECO:0000256" key="24">
    <source>
        <dbReference type="SAM" id="Phobius"/>
    </source>
</evidence>
<evidence type="ECO:0000256" key="21">
    <source>
        <dbReference type="ARBA" id="ARBA00032396"/>
    </source>
</evidence>
<evidence type="ECO:0000256" key="13">
    <source>
        <dbReference type="ARBA" id="ARBA00022989"/>
    </source>
</evidence>
<evidence type="ECO:0000256" key="11">
    <source>
        <dbReference type="ARBA" id="ARBA00022692"/>
    </source>
</evidence>
<feature type="transmembrane region" description="Helical" evidence="24">
    <location>
        <begin position="51"/>
        <end position="71"/>
    </location>
</feature>
<evidence type="ECO:0000313" key="25">
    <source>
        <dbReference type="EMBL" id="CUN91846.1"/>
    </source>
</evidence>
<accession>A0A174AWL3</accession>
<evidence type="ECO:0000256" key="1">
    <source>
        <dbReference type="ARBA" id="ARBA00001698"/>
    </source>
</evidence>
<evidence type="ECO:0000256" key="18">
    <source>
        <dbReference type="ARBA" id="ARBA00029893"/>
    </source>
</evidence>
<dbReference type="PANTHER" id="PTHR46382">
    <property type="entry name" value="PHOSPHATIDATE CYTIDYLYLTRANSFERASE"/>
    <property type="match status" value="1"/>
</dbReference>
<comment type="pathway">
    <text evidence="3">Phospholipid metabolism; CDP-diacylglycerol biosynthesis; CDP-diacylglycerol from sn-glycerol 3-phosphate: step 3/3.</text>
</comment>
<evidence type="ECO:0000256" key="6">
    <source>
        <dbReference type="ARBA" id="ARBA00012487"/>
    </source>
</evidence>
<comment type="catalytic activity">
    <reaction evidence="1">
        <text>a 1,2-diacyl-sn-glycero-3-phosphate + CTP + H(+) = a CDP-1,2-diacyl-sn-glycerol + diphosphate</text>
        <dbReference type="Rhea" id="RHEA:16229"/>
        <dbReference type="ChEBI" id="CHEBI:15378"/>
        <dbReference type="ChEBI" id="CHEBI:33019"/>
        <dbReference type="ChEBI" id="CHEBI:37563"/>
        <dbReference type="ChEBI" id="CHEBI:58332"/>
        <dbReference type="ChEBI" id="CHEBI:58608"/>
        <dbReference type="EC" id="2.7.7.41"/>
    </reaction>
</comment>
<feature type="transmembrane region" description="Helical" evidence="24">
    <location>
        <begin position="139"/>
        <end position="163"/>
    </location>
</feature>
<keyword evidence="8" id="KW-1003">Cell membrane</keyword>
<evidence type="ECO:0000256" key="22">
    <source>
        <dbReference type="ARBA" id="ARBA00032743"/>
    </source>
</evidence>
<evidence type="ECO:0000256" key="2">
    <source>
        <dbReference type="ARBA" id="ARBA00004651"/>
    </source>
</evidence>
<evidence type="ECO:0000256" key="4">
    <source>
        <dbReference type="ARBA" id="ARBA00005189"/>
    </source>
</evidence>
<feature type="transmembrane region" description="Helical" evidence="24">
    <location>
        <begin position="107"/>
        <end position="127"/>
    </location>
</feature>
<organism evidence="25 26">
    <name type="scientific">Mitsuokella jalaludinii</name>
    <dbReference type="NCBI Taxonomy" id="187979"/>
    <lineage>
        <taxon>Bacteria</taxon>
        <taxon>Bacillati</taxon>
        <taxon>Bacillota</taxon>
        <taxon>Negativicutes</taxon>
        <taxon>Selenomonadales</taxon>
        <taxon>Selenomonadaceae</taxon>
        <taxon>Mitsuokella</taxon>
    </lineage>
</organism>